<evidence type="ECO:0000313" key="2">
    <source>
        <dbReference type="EMBL" id="OGY46238.1"/>
    </source>
</evidence>
<dbReference type="PANTHER" id="PTHR35458">
    <property type="entry name" value="SLR0755 PROTEIN"/>
    <property type="match status" value="1"/>
</dbReference>
<comment type="caution">
    <text evidence="2">The sequence shown here is derived from an EMBL/GenBank/DDBJ whole genome shotgun (WGS) entry which is preliminary data.</text>
</comment>
<dbReference type="GO" id="GO:0004540">
    <property type="term" value="F:RNA nuclease activity"/>
    <property type="evidence" value="ECO:0007669"/>
    <property type="project" value="InterPro"/>
</dbReference>
<organism evidence="2 3">
    <name type="scientific">Candidatus Buchananbacteria bacterium RIFCSPHIGHO2_01_FULL_44_11</name>
    <dbReference type="NCBI Taxonomy" id="1797535"/>
    <lineage>
        <taxon>Bacteria</taxon>
        <taxon>Candidatus Buchananiibacteriota</taxon>
    </lineage>
</organism>
<dbReference type="InterPro" id="IPR047140">
    <property type="entry name" value="LabA"/>
</dbReference>
<feature type="domain" description="NYN" evidence="1">
    <location>
        <begin position="8"/>
        <end position="156"/>
    </location>
</feature>
<evidence type="ECO:0000259" key="1">
    <source>
        <dbReference type="Pfam" id="PF01936"/>
    </source>
</evidence>
<gene>
    <name evidence="2" type="ORF">A2744_04575</name>
</gene>
<proteinExistence type="predicted"/>
<protein>
    <recommendedName>
        <fullName evidence="1">NYN domain-containing protein</fullName>
    </recommendedName>
</protein>
<dbReference type="AlphaFoldDB" id="A0A1G1Y1Q5"/>
<dbReference type="Gene3D" id="3.40.50.1010">
    <property type="entry name" value="5'-nuclease"/>
    <property type="match status" value="1"/>
</dbReference>
<dbReference type="STRING" id="1797535.A2744_04575"/>
<accession>A0A1G1Y1Q5</accession>
<dbReference type="InterPro" id="IPR021139">
    <property type="entry name" value="NYN"/>
</dbReference>
<sequence length="190" mass="21478">MIKYKDQRVGIFVDVANMYHSAKNLYGARVNFKEVLRTAVDGRKLIRAIAYVIRSESDEERAFFEALDKQGFEVKAKDLQIFTGGAKKADWDVGIAMDAIKLADRLDSVVLVSGDGDYVPLVTYLQENKGCQVEIIAFGKTTSSRLITASDDYIDLGQDTKRYLINVNNNQVSIKKLLPERIRRLTKINH</sequence>
<dbReference type="PANTHER" id="PTHR35458:SF8">
    <property type="entry name" value="SLR0650 PROTEIN"/>
    <property type="match status" value="1"/>
</dbReference>
<reference evidence="2 3" key="1">
    <citation type="journal article" date="2016" name="Nat. Commun.">
        <title>Thousands of microbial genomes shed light on interconnected biogeochemical processes in an aquifer system.</title>
        <authorList>
            <person name="Anantharaman K."/>
            <person name="Brown C.T."/>
            <person name="Hug L.A."/>
            <person name="Sharon I."/>
            <person name="Castelle C.J."/>
            <person name="Probst A.J."/>
            <person name="Thomas B.C."/>
            <person name="Singh A."/>
            <person name="Wilkins M.J."/>
            <person name="Karaoz U."/>
            <person name="Brodie E.L."/>
            <person name="Williams K.H."/>
            <person name="Hubbard S.S."/>
            <person name="Banfield J.F."/>
        </authorList>
    </citation>
    <scope>NUCLEOTIDE SEQUENCE [LARGE SCALE GENOMIC DNA]</scope>
</reference>
<name>A0A1G1Y1Q5_9BACT</name>
<dbReference type="CDD" id="cd10911">
    <property type="entry name" value="PIN_LabA"/>
    <property type="match status" value="1"/>
</dbReference>
<dbReference type="Proteomes" id="UP000178240">
    <property type="component" value="Unassembled WGS sequence"/>
</dbReference>
<dbReference type="EMBL" id="MHIE01000006">
    <property type="protein sequence ID" value="OGY46238.1"/>
    <property type="molecule type" value="Genomic_DNA"/>
</dbReference>
<evidence type="ECO:0000313" key="3">
    <source>
        <dbReference type="Proteomes" id="UP000178240"/>
    </source>
</evidence>
<dbReference type="Pfam" id="PF01936">
    <property type="entry name" value="NYN"/>
    <property type="match status" value="1"/>
</dbReference>